<sequence>MHVDVRVLGKIKLFVNDSEVNLGDRKQRLLLANLAIERRLVEKPQIIERLWPEEEVPENPAELVYNYVNRIRAAFTKAGVDGAAVLATSHNIGYELKVAAHQVDYHRFRALRARAEVALIDRRADEAARLGRLALAEWGSPAGLLGGTPLEREERQLQGRIRAMQLDYRATLMLCLDAEMRCGQHRRLLPELALLAADDYGSDDQELARLRMLAHFRSGQKKEAIMVYVKLEDVLSEKHGSSPDEETKEMHRQIKKDDETLNLEGAETVAHAATGDAAAQAAPSFTGTNVYQTGEHARSFVAQHITYNEGSDNT</sequence>
<reference evidence="7 8" key="1">
    <citation type="journal article" date="2019" name="Int. J. Syst. Evol. Microbiol.">
        <title>The Global Catalogue of Microorganisms (GCM) 10K type strain sequencing project: providing services to taxonomists for standard genome sequencing and annotation.</title>
        <authorList>
            <consortium name="The Broad Institute Genomics Platform"/>
            <consortium name="The Broad Institute Genome Sequencing Center for Infectious Disease"/>
            <person name="Wu L."/>
            <person name="Ma J."/>
        </authorList>
    </citation>
    <scope>NUCLEOTIDE SEQUENCE [LARGE SCALE GENOMIC DNA]</scope>
    <source>
        <strain evidence="7 8">JCM 15933</strain>
    </source>
</reference>
<dbReference type="SMART" id="SM01043">
    <property type="entry name" value="BTAD"/>
    <property type="match status" value="1"/>
</dbReference>
<dbReference type="SUPFAM" id="SSF48452">
    <property type="entry name" value="TPR-like"/>
    <property type="match status" value="1"/>
</dbReference>
<dbReference type="SMART" id="SM00862">
    <property type="entry name" value="Trans_reg_C"/>
    <property type="match status" value="1"/>
</dbReference>
<protein>
    <recommendedName>
        <fullName evidence="6">OmpR/PhoB-type domain-containing protein</fullName>
    </recommendedName>
</protein>
<keyword evidence="4" id="KW-0804">Transcription</keyword>
<gene>
    <name evidence="7" type="ORF">GCM10009827_017060</name>
</gene>
<evidence type="ECO:0000256" key="2">
    <source>
        <dbReference type="ARBA" id="ARBA00023015"/>
    </source>
</evidence>
<keyword evidence="8" id="KW-1185">Reference proteome</keyword>
<dbReference type="SUPFAM" id="SSF46894">
    <property type="entry name" value="C-terminal effector domain of the bipartite response regulators"/>
    <property type="match status" value="1"/>
</dbReference>
<evidence type="ECO:0000313" key="8">
    <source>
        <dbReference type="Proteomes" id="UP001501470"/>
    </source>
</evidence>
<feature type="domain" description="OmpR/PhoB-type" evidence="6">
    <location>
        <begin position="1"/>
        <end position="98"/>
    </location>
</feature>
<keyword evidence="2" id="KW-0805">Transcription regulation</keyword>
<dbReference type="InterPro" id="IPR005158">
    <property type="entry name" value="BTAD"/>
</dbReference>
<organism evidence="7 8">
    <name type="scientific">Dactylosporangium maewongense</name>
    <dbReference type="NCBI Taxonomy" id="634393"/>
    <lineage>
        <taxon>Bacteria</taxon>
        <taxon>Bacillati</taxon>
        <taxon>Actinomycetota</taxon>
        <taxon>Actinomycetes</taxon>
        <taxon>Micromonosporales</taxon>
        <taxon>Micromonosporaceae</taxon>
        <taxon>Dactylosporangium</taxon>
    </lineage>
</organism>
<comment type="similarity">
    <text evidence="1">Belongs to the AfsR/DnrI/RedD regulatory family.</text>
</comment>
<evidence type="ECO:0000256" key="1">
    <source>
        <dbReference type="ARBA" id="ARBA00005820"/>
    </source>
</evidence>
<dbReference type="InterPro" id="IPR016032">
    <property type="entry name" value="Sig_transdc_resp-reg_C-effctor"/>
</dbReference>
<evidence type="ECO:0000256" key="4">
    <source>
        <dbReference type="ARBA" id="ARBA00023163"/>
    </source>
</evidence>
<keyword evidence="3 5" id="KW-0238">DNA-binding</keyword>
<dbReference type="PANTHER" id="PTHR35807:SF1">
    <property type="entry name" value="TRANSCRIPTIONAL REGULATOR REDD"/>
    <property type="match status" value="1"/>
</dbReference>
<name>A0ABN1ZU02_9ACTN</name>
<accession>A0ABN1ZU02</accession>
<evidence type="ECO:0000313" key="7">
    <source>
        <dbReference type="EMBL" id="GAA1504364.1"/>
    </source>
</evidence>
<comment type="caution">
    <text evidence="7">The sequence shown here is derived from an EMBL/GenBank/DDBJ whole genome shotgun (WGS) entry which is preliminary data.</text>
</comment>
<dbReference type="RefSeq" id="WP_344501227.1">
    <property type="nucleotide sequence ID" value="NZ_BAAAQD010000002.1"/>
</dbReference>
<evidence type="ECO:0000256" key="3">
    <source>
        <dbReference type="ARBA" id="ARBA00023125"/>
    </source>
</evidence>
<dbReference type="EMBL" id="BAAAQD010000002">
    <property type="protein sequence ID" value="GAA1504364.1"/>
    <property type="molecule type" value="Genomic_DNA"/>
</dbReference>
<dbReference type="PANTHER" id="PTHR35807">
    <property type="entry name" value="TRANSCRIPTIONAL REGULATOR REDD-RELATED"/>
    <property type="match status" value="1"/>
</dbReference>
<dbReference type="Proteomes" id="UP001501470">
    <property type="component" value="Unassembled WGS sequence"/>
</dbReference>
<evidence type="ECO:0000259" key="6">
    <source>
        <dbReference type="PROSITE" id="PS51755"/>
    </source>
</evidence>
<dbReference type="InterPro" id="IPR011990">
    <property type="entry name" value="TPR-like_helical_dom_sf"/>
</dbReference>
<dbReference type="Gene3D" id="1.25.40.10">
    <property type="entry name" value="Tetratricopeptide repeat domain"/>
    <property type="match status" value="1"/>
</dbReference>
<dbReference type="Pfam" id="PF03704">
    <property type="entry name" value="BTAD"/>
    <property type="match status" value="1"/>
</dbReference>
<dbReference type="InterPro" id="IPR001867">
    <property type="entry name" value="OmpR/PhoB-type_DNA-bd"/>
</dbReference>
<dbReference type="PROSITE" id="PS51755">
    <property type="entry name" value="OMPR_PHOB"/>
    <property type="match status" value="1"/>
</dbReference>
<evidence type="ECO:0000256" key="5">
    <source>
        <dbReference type="PROSITE-ProRule" id="PRU01091"/>
    </source>
</evidence>
<dbReference type="InterPro" id="IPR051677">
    <property type="entry name" value="AfsR-DnrI-RedD_regulator"/>
</dbReference>
<proteinExistence type="inferred from homology"/>
<dbReference type="Gene3D" id="1.10.10.10">
    <property type="entry name" value="Winged helix-like DNA-binding domain superfamily/Winged helix DNA-binding domain"/>
    <property type="match status" value="1"/>
</dbReference>
<feature type="DNA-binding region" description="OmpR/PhoB-type" evidence="5">
    <location>
        <begin position="1"/>
        <end position="98"/>
    </location>
</feature>
<dbReference type="InterPro" id="IPR036388">
    <property type="entry name" value="WH-like_DNA-bd_sf"/>
</dbReference>